<keyword evidence="1" id="KW-1133">Transmembrane helix</keyword>
<keyword evidence="1" id="KW-0472">Membrane</keyword>
<feature type="transmembrane region" description="Helical" evidence="1">
    <location>
        <begin position="421"/>
        <end position="439"/>
    </location>
</feature>
<dbReference type="AlphaFoldDB" id="A0AB38CDX0"/>
<dbReference type="Proteomes" id="UP000182489">
    <property type="component" value="Unassembled WGS sequence"/>
</dbReference>
<comment type="caution">
    <text evidence="2">The sequence shown here is derived from an EMBL/GenBank/DDBJ whole genome shotgun (WGS) entry which is preliminary data.</text>
</comment>
<name>A0AB38CDX0_9BURK</name>
<proteinExistence type="predicted"/>
<evidence type="ECO:0000256" key="1">
    <source>
        <dbReference type="SAM" id="Phobius"/>
    </source>
</evidence>
<accession>A0AB38CDX0</accession>
<evidence type="ECO:0000313" key="2">
    <source>
        <dbReference type="EMBL" id="SFY12477.1"/>
    </source>
</evidence>
<evidence type="ECO:0000313" key="3">
    <source>
        <dbReference type="Proteomes" id="UP000182489"/>
    </source>
</evidence>
<gene>
    <name evidence="2" type="ORF">SAMN03097694_4642</name>
</gene>
<keyword evidence="1" id="KW-0812">Transmembrane</keyword>
<feature type="transmembrane region" description="Helical" evidence="1">
    <location>
        <begin position="12"/>
        <end position="32"/>
    </location>
</feature>
<dbReference type="EMBL" id="FPKH01000006">
    <property type="protein sequence ID" value="SFY12477.1"/>
    <property type="molecule type" value="Genomic_DNA"/>
</dbReference>
<reference evidence="2 3" key="1">
    <citation type="submission" date="2016-11" db="EMBL/GenBank/DDBJ databases">
        <authorList>
            <person name="Varghese N."/>
            <person name="Submissions S."/>
        </authorList>
    </citation>
    <scope>NUCLEOTIDE SEQUENCE [LARGE SCALE GENOMIC DNA]</scope>
    <source>
        <strain evidence="2 3">NFR18</strain>
    </source>
</reference>
<protein>
    <submittedName>
        <fullName evidence="2">Uncharacterized protein</fullName>
    </submittedName>
</protein>
<sequence>MAASLRSLQIRQTLILIVLTIMYLCFELGFNARLLDVVGGDVKPQDVEGVEFYGRSLSGIAAALVVLQLMWRRRLKNNGSGPSWKKIIFCCVATAAVVFGILKTTVTVLVETRDAQFRRLAFNTTLMQRSLVGGSLQLQGLVDDATLFAKPEGKAFLALFPFLAVSVGHLDERMEPAKEQLINFNVRKIAGGAAGYYDKYQKAIGEVRDKWKLYSGIIPDDDAGLRQQQETAWNDYRQSLSRHGWQPHSVPARRKAAVVNNVRKKVPVSANWHPADQLSFRAAVKRRYASEAASKGLHIKGDRIPPGLSFAAFVARPGIQAVLRDGPDGGDGSEASKGLRLPKGAVVQDAYASPAEFSRLFDQFAARQTAEKLVEYRASRNDFEVGGKYFEESKEAARAAIVPPVALFFSLLGAIGHFSKLLYLIATVGLLVLAARRGEQAGADGQLSRRSAWIATGVLAGAFLGTWGIFTLSDNNVTKSELFRQMLDWNRQAADDSTRWQIAGKGLLANITHVVAVGQGYSYPVNEAIRIHVLQGIHYGYHPGQK</sequence>
<organism evidence="2 3">
    <name type="scientific">Janthinobacterium lividum</name>
    <dbReference type="NCBI Taxonomy" id="29581"/>
    <lineage>
        <taxon>Bacteria</taxon>
        <taxon>Pseudomonadati</taxon>
        <taxon>Pseudomonadota</taxon>
        <taxon>Betaproteobacteria</taxon>
        <taxon>Burkholderiales</taxon>
        <taxon>Oxalobacteraceae</taxon>
        <taxon>Janthinobacterium</taxon>
    </lineage>
</organism>
<feature type="transmembrane region" description="Helical" evidence="1">
    <location>
        <begin position="451"/>
        <end position="470"/>
    </location>
</feature>
<dbReference type="RefSeq" id="WP_254798606.1">
    <property type="nucleotide sequence ID" value="NZ_FPKH01000006.1"/>
</dbReference>
<feature type="transmembrane region" description="Helical" evidence="1">
    <location>
        <begin position="83"/>
        <end position="102"/>
    </location>
</feature>
<feature type="transmembrane region" description="Helical" evidence="1">
    <location>
        <begin position="52"/>
        <end position="71"/>
    </location>
</feature>